<dbReference type="EMBL" id="BLXT01000847">
    <property type="protein sequence ID" value="GFN80782.1"/>
    <property type="molecule type" value="Genomic_DNA"/>
</dbReference>
<reference evidence="1 2" key="1">
    <citation type="journal article" date="2021" name="Elife">
        <title>Chloroplast acquisition without the gene transfer in kleptoplastic sea slugs, Plakobranchus ocellatus.</title>
        <authorList>
            <person name="Maeda T."/>
            <person name="Takahashi S."/>
            <person name="Yoshida T."/>
            <person name="Shimamura S."/>
            <person name="Takaki Y."/>
            <person name="Nagai Y."/>
            <person name="Toyoda A."/>
            <person name="Suzuki Y."/>
            <person name="Arimoto A."/>
            <person name="Ishii H."/>
            <person name="Satoh N."/>
            <person name="Nishiyama T."/>
            <person name="Hasebe M."/>
            <person name="Maruyama T."/>
            <person name="Minagawa J."/>
            <person name="Obokata J."/>
            <person name="Shigenobu S."/>
        </authorList>
    </citation>
    <scope>NUCLEOTIDE SEQUENCE [LARGE SCALE GENOMIC DNA]</scope>
</reference>
<organism evidence="1 2">
    <name type="scientific">Plakobranchus ocellatus</name>
    <dbReference type="NCBI Taxonomy" id="259542"/>
    <lineage>
        <taxon>Eukaryota</taxon>
        <taxon>Metazoa</taxon>
        <taxon>Spiralia</taxon>
        <taxon>Lophotrochozoa</taxon>
        <taxon>Mollusca</taxon>
        <taxon>Gastropoda</taxon>
        <taxon>Heterobranchia</taxon>
        <taxon>Euthyneura</taxon>
        <taxon>Panpulmonata</taxon>
        <taxon>Sacoglossa</taxon>
        <taxon>Placobranchoidea</taxon>
        <taxon>Plakobranchidae</taxon>
        <taxon>Plakobranchus</taxon>
    </lineage>
</organism>
<gene>
    <name evidence="1" type="ORF">PoB_000728800</name>
</gene>
<proteinExistence type="predicted"/>
<comment type="caution">
    <text evidence="1">The sequence shown here is derived from an EMBL/GenBank/DDBJ whole genome shotgun (WGS) entry which is preliminary data.</text>
</comment>
<protein>
    <submittedName>
        <fullName evidence="1">Nucleic-acid-binding protein from mobile element jockey</fullName>
    </submittedName>
</protein>
<accession>A0AAV3YF66</accession>
<keyword evidence="2" id="KW-1185">Reference proteome</keyword>
<dbReference type="Proteomes" id="UP000735302">
    <property type="component" value="Unassembled WGS sequence"/>
</dbReference>
<dbReference type="AlphaFoldDB" id="A0AAV3YF66"/>
<name>A0AAV3YF66_9GAST</name>
<evidence type="ECO:0000313" key="2">
    <source>
        <dbReference type="Proteomes" id="UP000735302"/>
    </source>
</evidence>
<sequence>MTVRQGEDKIQFDTVVLTFDSLMPPKRIRAGYLTLNVRPDVPLPMRSYKFQRFGHGKDRCKKPVAVCVRCGKGNHVERELFGCAASSKTYLKFLEEQAILHYKAKNGGTLQQALEICKMIFPSAPPRGEKPRRILRLSVPRE</sequence>
<evidence type="ECO:0000313" key="1">
    <source>
        <dbReference type="EMBL" id="GFN80782.1"/>
    </source>
</evidence>